<accession>A0A511M4Q8</accession>
<evidence type="ECO:0000313" key="1">
    <source>
        <dbReference type="EMBL" id="GEM35632.1"/>
    </source>
</evidence>
<evidence type="ECO:0000313" key="2">
    <source>
        <dbReference type="Proteomes" id="UP000321424"/>
    </source>
</evidence>
<dbReference type="Proteomes" id="UP000321424">
    <property type="component" value="Unassembled WGS sequence"/>
</dbReference>
<name>A0A511M4Q8_9NOCA</name>
<sequence length="69" mass="7058">MQAVTRIFEQSAGATKAAKAAGGDPDNVDLANKAATAENEAVKAFSEAIKVLEVQGLEIDTTEIAPVGN</sequence>
<dbReference type="AlphaFoldDB" id="A0A511M4Q8"/>
<proteinExistence type="predicted"/>
<organism evidence="1 2">
    <name type="scientific">Nocardia ninae NBRC 108245</name>
    <dbReference type="NCBI Taxonomy" id="1210091"/>
    <lineage>
        <taxon>Bacteria</taxon>
        <taxon>Bacillati</taxon>
        <taxon>Actinomycetota</taxon>
        <taxon>Actinomycetes</taxon>
        <taxon>Mycobacteriales</taxon>
        <taxon>Nocardiaceae</taxon>
        <taxon>Nocardia</taxon>
    </lineage>
</organism>
<dbReference type="EMBL" id="BJXA01000001">
    <property type="protein sequence ID" value="GEM35632.1"/>
    <property type="molecule type" value="Genomic_DNA"/>
</dbReference>
<gene>
    <name evidence="1" type="ORF">NN4_01510</name>
</gene>
<reference evidence="1 2" key="1">
    <citation type="submission" date="2019-07" db="EMBL/GenBank/DDBJ databases">
        <title>Whole genome shotgun sequence of Nocardia ninae NBRC 108245.</title>
        <authorList>
            <person name="Hosoyama A."/>
            <person name="Uohara A."/>
            <person name="Ohji S."/>
            <person name="Ichikawa N."/>
        </authorList>
    </citation>
    <scope>NUCLEOTIDE SEQUENCE [LARGE SCALE GENOMIC DNA]</scope>
    <source>
        <strain evidence="1 2">NBRC 108245</strain>
    </source>
</reference>
<protein>
    <submittedName>
        <fullName evidence="1">Uncharacterized protein</fullName>
    </submittedName>
</protein>
<comment type="caution">
    <text evidence="1">The sequence shown here is derived from an EMBL/GenBank/DDBJ whole genome shotgun (WGS) entry which is preliminary data.</text>
</comment>
<keyword evidence="2" id="KW-1185">Reference proteome</keyword>